<feature type="compositionally biased region" description="Basic and acidic residues" evidence="1">
    <location>
        <begin position="52"/>
        <end position="74"/>
    </location>
</feature>
<organism evidence="2 3">
    <name type="scientific">Vanilla planifolia</name>
    <name type="common">Vanilla</name>
    <dbReference type="NCBI Taxonomy" id="51239"/>
    <lineage>
        <taxon>Eukaryota</taxon>
        <taxon>Viridiplantae</taxon>
        <taxon>Streptophyta</taxon>
        <taxon>Embryophyta</taxon>
        <taxon>Tracheophyta</taxon>
        <taxon>Spermatophyta</taxon>
        <taxon>Magnoliopsida</taxon>
        <taxon>Liliopsida</taxon>
        <taxon>Asparagales</taxon>
        <taxon>Orchidaceae</taxon>
        <taxon>Vanilloideae</taxon>
        <taxon>Vanilleae</taxon>
        <taxon>Vanilla</taxon>
    </lineage>
</organism>
<feature type="compositionally biased region" description="Basic and acidic residues" evidence="1">
    <location>
        <begin position="93"/>
        <end position="104"/>
    </location>
</feature>
<feature type="compositionally biased region" description="Polar residues" evidence="1">
    <location>
        <begin position="13"/>
        <end position="26"/>
    </location>
</feature>
<evidence type="ECO:0000313" key="2">
    <source>
        <dbReference type="EMBL" id="KAG0451646.1"/>
    </source>
</evidence>
<dbReference type="OrthoDB" id="524326at2759"/>
<evidence type="ECO:0000313" key="3">
    <source>
        <dbReference type="Proteomes" id="UP000639772"/>
    </source>
</evidence>
<evidence type="ECO:0000256" key="1">
    <source>
        <dbReference type="SAM" id="MobiDB-lite"/>
    </source>
</evidence>
<reference evidence="2 3" key="1">
    <citation type="journal article" date="2020" name="Nat. Food">
        <title>A phased Vanilla planifolia genome enables genetic improvement of flavour and production.</title>
        <authorList>
            <person name="Hasing T."/>
            <person name="Tang H."/>
            <person name="Brym M."/>
            <person name="Khazi F."/>
            <person name="Huang T."/>
            <person name="Chambers A.H."/>
        </authorList>
    </citation>
    <scope>NUCLEOTIDE SEQUENCE [LARGE SCALE GENOMIC DNA]</scope>
    <source>
        <tissue evidence="2">Leaf</tissue>
    </source>
</reference>
<name>A0A835U9Z9_VANPL</name>
<proteinExistence type="predicted"/>
<dbReference type="EMBL" id="JADCNM010000053">
    <property type="protein sequence ID" value="KAG0451646.1"/>
    <property type="molecule type" value="Genomic_DNA"/>
</dbReference>
<gene>
    <name evidence="2" type="ORF">HPP92_026164</name>
</gene>
<protein>
    <submittedName>
        <fullName evidence="2">Uncharacterized protein</fullName>
    </submittedName>
</protein>
<accession>A0A835U9Z9</accession>
<comment type="caution">
    <text evidence="2">The sequence shown here is derived from an EMBL/GenBank/DDBJ whole genome shotgun (WGS) entry which is preliminary data.</text>
</comment>
<sequence length="110" mass="12307">MGKDKNSPFFDSVPSTPHFKSSSPPQLGQVPEDHGFNSFGRFDSFSTTDGRYSPHGERSFERFDSVRSSDDFSHGRGFSFDETDPFGTGPFKKPTDDHSPRKGSDTWSSF</sequence>
<dbReference type="Proteomes" id="UP000639772">
    <property type="component" value="Unassembled WGS sequence"/>
</dbReference>
<dbReference type="AlphaFoldDB" id="A0A835U9Z9"/>
<feature type="region of interest" description="Disordered" evidence="1">
    <location>
        <begin position="1"/>
        <end position="110"/>
    </location>
</feature>